<dbReference type="InterPro" id="IPR036737">
    <property type="entry name" value="OmpA-like_sf"/>
</dbReference>
<keyword evidence="3" id="KW-0998">Cell outer membrane</keyword>
<dbReference type="InterPro" id="IPR006664">
    <property type="entry name" value="OMP_bac"/>
</dbReference>
<dbReference type="GO" id="GO:0009279">
    <property type="term" value="C:cell outer membrane"/>
    <property type="evidence" value="ECO:0007669"/>
    <property type="project" value="UniProtKB-SubCell"/>
</dbReference>
<dbReference type="RefSeq" id="WP_143411832.1">
    <property type="nucleotide sequence ID" value="NZ_VHSF01000005.1"/>
</dbReference>
<dbReference type="SUPFAM" id="SSF103088">
    <property type="entry name" value="OmpA-like"/>
    <property type="match status" value="1"/>
</dbReference>
<dbReference type="PANTHER" id="PTHR30329">
    <property type="entry name" value="STATOR ELEMENT OF FLAGELLAR MOTOR COMPLEX"/>
    <property type="match status" value="1"/>
</dbReference>
<evidence type="ECO:0000313" key="8">
    <source>
        <dbReference type="Proteomes" id="UP000315131"/>
    </source>
</evidence>
<dbReference type="EMBL" id="VHSF01000005">
    <property type="protein sequence ID" value="TRO63267.1"/>
    <property type="molecule type" value="Genomic_DNA"/>
</dbReference>
<dbReference type="PRINTS" id="PR01021">
    <property type="entry name" value="OMPADOMAIN"/>
</dbReference>
<evidence type="ECO:0000256" key="2">
    <source>
        <dbReference type="ARBA" id="ARBA00023136"/>
    </source>
</evidence>
<dbReference type="AlphaFoldDB" id="A0A550HVW4"/>
<evidence type="ECO:0000313" key="7">
    <source>
        <dbReference type="EMBL" id="TRO63267.1"/>
    </source>
</evidence>
<reference evidence="6 8" key="1">
    <citation type="submission" date="2019-06" db="EMBL/GenBank/DDBJ databases">
        <title>Gramella sabulilitoris sp. nov., isolated from a marine sand.</title>
        <authorList>
            <person name="Yoon J.-H."/>
        </authorList>
    </citation>
    <scope>NUCLEOTIDE SEQUENCE [LARGE SCALE GENOMIC DNA]</scope>
    <source>
        <strain evidence="6 8">HSMS-1</strain>
    </source>
</reference>
<comment type="caution">
    <text evidence="6">The sequence shown here is derived from an EMBL/GenBank/DDBJ whole genome shotgun (WGS) entry which is preliminary data.</text>
</comment>
<dbReference type="EMBL" id="VHSF01000006">
    <property type="protein sequence ID" value="TRO62884.1"/>
    <property type="molecule type" value="Genomic_DNA"/>
</dbReference>
<sequence length="123" mass="14146">VEDPDYLAEIENIYFDFDKSNIRPDAAKELDKLIKLMTEDYPELVIEIGSHTDRRGSNAYNEKLAERRAKATYNYLVANGIAPERIAAYQGYGETQPAIPCDRCSEKDHQLNRRSKFSVVKMQ</sequence>
<feature type="domain" description="OmpA-like" evidence="5">
    <location>
        <begin position="1"/>
        <end position="123"/>
    </location>
</feature>
<comment type="subcellular location">
    <subcellularLocation>
        <location evidence="1">Cell outer membrane</location>
    </subcellularLocation>
</comment>
<dbReference type="Gene3D" id="3.30.1330.60">
    <property type="entry name" value="OmpA-like domain"/>
    <property type="match status" value="1"/>
</dbReference>
<protein>
    <submittedName>
        <fullName evidence="6">OmpA family protein</fullName>
    </submittedName>
</protein>
<name>A0A550HVW4_9FLAO</name>
<gene>
    <name evidence="7" type="ORF">FGM01_14070</name>
    <name evidence="6" type="ORF">FGM01_14340</name>
</gene>
<feature type="non-terminal residue" evidence="6">
    <location>
        <position position="1"/>
    </location>
</feature>
<accession>A0A550HVW4</accession>
<evidence type="ECO:0000256" key="3">
    <source>
        <dbReference type="ARBA" id="ARBA00023237"/>
    </source>
</evidence>
<organism evidence="6 8">
    <name type="scientific">Christiangramia sabulilitoris</name>
    <dbReference type="NCBI Taxonomy" id="2583991"/>
    <lineage>
        <taxon>Bacteria</taxon>
        <taxon>Pseudomonadati</taxon>
        <taxon>Bacteroidota</taxon>
        <taxon>Flavobacteriia</taxon>
        <taxon>Flavobacteriales</taxon>
        <taxon>Flavobacteriaceae</taxon>
        <taxon>Christiangramia</taxon>
    </lineage>
</organism>
<evidence type="ECO:0000259" key="5">
    <source>
        <dbReference type="PROSITE" id="PS51123"/>
    </source>
</evidence>
<keyword evidence="2 4" id="KW-0472">Membrane</keyword>
<dbReference type="OrthoDB" id="9782229at2"/>
<dbReference type="PROSITE" id="PS51123">
    <property type="entry name" value="OMPA_2"/>
    <property type="match status" value="1"/>
</dbReference>
<proteinExistence type="predicted"/>
<evidence type="ECO:0000313" key="6">
    <source>
        <dbReference type="EMBL" id="TRO62884.1"/>
    </source>
</evidence>
<dbReference type="Pfam" id="PF00691">
    <property type="entry name" value="OmpA"/>
    <property type="match status" value="1"/>
</dbReference>
<keyword evidence="8" id="KW-1185">Reference proteome</keyword>
<evidence type="ECO:0000256" key="1">
    <source>
        <dbReference type="ARBA" id="ARBA00004442"/>
    </source>
</evidence>
<dbReference type="Proteomes" id="UP000315131">
    <property type="component" value="Unassembled WGS sequence"/>
</dbReference>
<dbReference type="InterPro" id="IPR006665">
    <property type="entry name" value="OmpA-like"/>
</dbReference>
<dbReference type="InterPro" id="IPR050330">
    <property type="entry name" value="Bact_OuterMem_StrucFunc"/>
</dbReference>
<evidence type="ECO:0000256" key="4">
    <source>
        <dbReference type="PROSITE-ProRule" id="PRU00473"/>
    </source>
</evidence>
<dbReference type="CDD" id="cd07185">
    <property type="entry name" value="OmpA_C-like"/>
    <property type="match status" value="1"/>
</dbReference>
<dbReference type="PANTHER" id="PTHR30329:SF21">
    <property type="entry name" value="LIPOPROTEIN YIAD-RELATED"/>
    <property type="match status" value="1"/>
</dbReference>